<protein>
    <submittedName>
        <fullName evidence="1">Uncharacterized protein</fullName>
    </submittedName>
</protein>
<dbReference type="HOGENOM" id="CLU_3320482_0_0_1"/>
<dbReference type="AlphaFoldDB" id="G0P575"/>
<organism evidence="2">
    <name type="scientific">Caenorhabditis brenneri</name>
    <name type="common">Nematode worm</name>
    <dbReference type="NCBI Taxonomy" id="135651"/>
    <lineage>
        <taxon>Eukaryota</taxon>
        <taxon>Metazoa</taxon>
        <taxon>Ecdysozoa</taxon>
        <taxon>Nematoda</taxon>
        <taxon>Chromadorea</taxon>
        <taxon>Rhabditida</taxon>
        <taxon>Rhabditina</taxon>
        <taxon>Rhabditomorpha</taxon>
        <taxon>Rhabditoidea</taxon>
        <taxon>Rhabditidae</taxon>
        <taxon>Peloderinae</taxon>
        <taxon>Caenorhabditis</taxon>
    </lineage>
</organism>
<gene>
    <name evidence="1" type="ORF">CAEBREN_21310</name>
</gene>
<name>G0P575_CAEBE</name>
<evidence type="ECO:0000313" key="1">
    <source>
        <dbReference type="EMBL" id="EGT45354.1"/>
    </source>
</evidence>
<dbReference type="Proteomes" id="UP000008068">
    <property type="component" value="Unassembled WGS sequence"/>
</dbReference>
<proteinExistence type="predicted"/>
<dbReference type="InParanoid" id="G0P575"/>
<dbReference type="EMBL" id="GL380076">
    <property type="protein sequence ID" value="EGT45354.1"/>
    <property type="molecule type" value="Genomic_DNA"/>
</dbReference>
<sequence>MKEHIEGYNVFSNDNRIVYKAFVKLGEKAHFGMLSCSFN</sequence>
<accession>G0P575</accession>
<evidence type="ECO:0000313" key="2">
    <source>
        <dbReference type="Proteomes" id="UP000008068"/>
    </source>
</evidence>
<reference evidence="2" key="1">
    <citation type="submission" date="2011-07" db="EMBL/GenBank/DDBJ databases">
        <authorList>
            <consortium name="Caenorhabditis brenneri Sequencing and Analysis Consortium"/>
            <person name="Wilson R.K."/>
        </authorList>
    </citation>
    <scope>NUCLEOTIDE SEQUENCE [LARGE SCALE GENOMIC DNA]</scope>
    <source>
        <strain evidence="2">PB2801</strain>
    </source>
</reference>
<keyword evidence="2" id="KW-1185">Reference proteome</keyword>